<dbReference type="Ensembl" id="ENSEEET00000032264.2">
    <property type="protein sequence ID" value="ENSEEEP00000031878.2"/>
    <property type="gene ID" value="ENSEEEG00000015222.2"/>
</dbReference>
<dbReference type="AlphaFoldDB" id="A0A4W4G5K7"/>
<name>A0A4W4G5K7_ELEEL</name>
<evidence type="ECO:0000313" key="2">
    <source>
        <dbReference type="Proteomes" id="UP000314983"/>
    </source>
</evidence>
<reference evidence="1" key="3">
    <citation type="submission" date="2020-05" db="EMBL/GenBank/DDBJ databases">
        <title>Electrophorus electricus (electric eel) genome, fEleEle1, primary haplotype.</title>
        <authorList>
            <person name="Myers G."/>
            <person name="Meyer A."/>
            <person name="Fedrigo O."/>
            <person name="Formenti G."/>
            <person name="Rhie A."/>
            <person name="Tracey A."/>
            <person name="Sims Y."/>
            <person name="Jarvis E.D."/>
        </authorList>
    </citation>
    <scope>NUCLEOTIDE SEQUENCE [LARGE SCALE GENOMIC DNA]</scope>
</reference>
<protein>
    <submittedName>
        <fullName evidence="1">Uncharacterized protein</fullName>
    </submittedName>
</protein>
<proteinExistence type="predicted"/>
<dbReference type="Proteomes" id="UP000314983">
    <property type="component" value="Chromosome 17"/>
</dbReference>
<dbReference type="STRING" id="8005.ENSEEEP00000031878"/>
<accession>A0A4W4G5K7</accession>
<reference evidence="1" key="4">
    <citation type="submission" date="2025-08" db="UniProtKB">
        <authorList>
            <consortium name="Ensembl"/>
        </authorList>
    </citation>
    <scope>IDENTIFICATION</scope>
</reference>
<sequence>HLSFSSSLAEFYEVTLLNAQKSCEQKLEEVSHMTELLKKLRKSSFILSHVFVFSRPVACFKQAG</sequence>
<evidence type="ECO:0000313" key="1">
    <source>
        <dbReference type="Ensembl" id="ENSEEEP00000031878.2"/>
    </source>
</evidence>
<reference evidence="2" key="2">
    <citation type="journal article" date="2017" name="Sci. Adv.">
        <title>A tail of two voltages: Proteomic comparison of the three electric organs of the electric eel.</title>
        <authorList>
            <person name="Traeger L.L."/>
            <person name="Sabat G."/>
            <person name="Barrett-Wilt G.A."/>
            <person name="Wells G.B."/>
            <person name="Sussman M.R."/>
        </authorList>
    </citation>
    <scope>NUCLEOTIDE SEQUENCE [LARGE SCALE GENOMIC DNA]</scope>
</reference>
<keyword evidence="2" id="KW-1185">Reference proteome</keyword>
<reference evidence="1" key="5">
    <citation type="submission" date="2025-09" db="UniProtKB">
        <authorList>
            <consortium name="Ensembl"/>
        </authorList>
    </citation>
    <scope>IDENTIFICATION</scope>
</reference>
<reference evidence="2" key="1">
    <citation type="journal article" date="2014" name="Science">
        <title>Nonhuman genetics. Genomic basis for the convergent evolution of electric organs.</title>
        <authorList>
            <person name="Gallant J.R."/>
            <person name="Traeger L.L."/>
            <person name="Volkening J.D."/>
            <person name="Moffett H."/>
            <person name="Chen P.H."/>
            <person name="Novina C.D."/>
            <person name="Phillips G.N.Jr."/>
            <person name="Anand R."/>
            <person name="Wells G.B."/>
            <person name="Pinch M."/>
            <person name="Guth R."/>
            <person name="Unguez G.A."/>
            <person name="Albert J.S."/>
            <person name="Zakon H.H."/>
            <person name="Samanta M.P."/>
            <person name="Sussman M.R."/>
        </authorList>
    </citation>
    <scope>NUCLEOTIDE SEQUENCE [LARGE SCALE GENOMIC DNA]</scope>
</reference>
<organism evidence="1 2">
    <name type="scientific">Electrophorus electricus</name>
    <name type="common">Electric eel</name>
    <name type="synonym">Gymnotus electricus</name>
    <dbReference type="NCBI Taxonomy" id="8005"/>
    <lineage>
        <taxon>Eukaryota</taxon>
        <taxon>Metazoa</taxon>
        <taxon>Chordata</taxon>
        <taxon>Craniata</taxon>
        <taxon>Vertebrata</taxon>
        <taxon>Euteleostomi</taxon>
        <taxon>Actinopterygii</taxon>
        <taxon>Neopterygii</taxon>
        <taxon>Teleostei</taxon>
        <taxon>Ostariophysi</taxon>
        <taxon>Gymnotiformes</taxon>
        <taxon>Gymnotoidei</taxon>
        <taxon>Gymnotidae</taxon>
        <taxon>Electrophorus</taxon>
    </lineage>
</organism>